<keyword evidence="7" id="KW-1185">Reference proteome</keyword>
<dbReference type="InterPro" id="IPR000175">
    <property type="entry name" value="Na/ntran_symport"/>
</dbReference>
<evidence type="ECO:0000256" key="5">
    <source>
        <dbReference type="ARBA" id="ARBA00023136"/>
    </source>
</evidence>
<organism evidence="6 7">
    <name type="scientific">Mya arenaria</name>
    <name type="common">Soft-shell clam</name>
    <dbReference type="NCBI Taxonomy" id="6604"/>
    <lineage>
        <taxon>Eukaryota</taxon>
        <taxon>Metazoa</taxon>
        <taxon>Spiralia</taxon>
        <taxon>Lophotrochozoa</taxon>
        <taxon>Mollusca</taxon>
        <taxon>Bivalvia</taxon>
        <taxon>Autobranchia</taxon>
        <taxon>Heteroconchia</taxon>
        <taxon>Euheterodonta</taxon>
        <taxon>Imparidentia</taxon>
        <taxon>Neoheterodontei</taxon>
        <taxon>Myida</taxon>
        <taxon>Myoidea</taxon>
        <taxon>Myidae</taxon>
        <taxon>Mya</taxon>
    </lineage>
</organism>
<protein>
    <submittedName>
        <fullName evidence="6">SC6A9-like protein</fullName>
    </submittedName>
</protein>
<dbReference type="InterPro" id="IPR037272">
    <property type="entry name" value="SNS_sf"/>
</dbReference>
<keyword evidence="3" id="KW-0812">Transmembrane</keyword>
<dbReference type="PROSITE" id="PS50267">
    <property type="entry name" value="NA_NEUROTRAN_SYMP_3"/>
    <property type="match status" value="1"/>
</dbReference>
<dbReference type="Pfam" id="PF00209">
    <property type="entry name" value="SNF"/>
    <property type="match status" value="1"/>
</dbReference>
<keyword evidence="5" id="KW-0472">Membrane</keyword>
<gene>
    <name evidence="6" type="ORF">MAR_004995</name>
</gene>
<evidence type="ECO:0000256" key="3">
    <source>
        <dbReference type="ARBA" id="ARBA00022692"/>
    </source>
</evidence>
<dbReference type="SUPFAM" id="SSF161070">
    <property type="entry name" value="SNF-like"/>
    <property type="match status" value="1"/>
</dbReference>
<reference evidence="6" key="1">
    <citation type="submission" date="2022-11" db="EMBL/GenBank/DDBJ databases">
        <title>Centuries of genome instability and evolution in soft-shell clam transmissible cancer (bioRxiv).</title>
        <authorList>
            <person name="Hart S.F.M."/>
            <person name="Yonemitsu M.A."/>
            <person name="Giersch R.M."/>
            <person name="Beal B.F."/>
            <person name="Arriagada G."/>
            <person name="Davis B.W."/>
            <person name="Ostrander E.A."/>
            <person name="Goff S.P."/>
            <person name="Metzger M.J."/>
        </authorList>
    </citation>
    <scope>NUCLEOTIDE SEQUENCE</scope>
    <source>
        <strain evidence="6">MELC-2E11</strain>
        <tissue evidence="6">Siphon/mantle</tissue>
    </source>
</reference>
<evidence type="ECO:0000256" key="2">
    <source>
        <dbReference type="ARBA" id="ARBA00022448"/>
    </source>
</evidence>
<dbReference type="Proteomes" id="UP001164746">
    <property type="component" value="Chromosome 9"/>
</dbReference>
<name>A0ABY7EZU8_MYAAR</name>
<evidence type="ECO:0000256" key="4">
    <source>
        <dbReference type="ARBA" id="ARBA00022989"/>
    </source>
</evidence>
<dbReference type="PANTHER" id="PTHR11616">
    <property type="entry name" value="SODIUM/CHLORIDE DEPENDENT TRANSPORTER"/>
    <property type="match status" value="1"/>
</dbReference>
<dbReference type="EMBL" id="CP111020">
    <property type="protein sequence ID" value="WAR14890.1"/>
    <property type="molecule type" value="Genomic_DNA"/>
</dbReference>
<evidence type="ECO:0000256" key="1">
    <source>
        <dbReference type="ARBA" id="ARBA00004141"/>
    </source>
</evidence>
<dbReference type="PANTHER" id="PTHR11616:SF240">
    <property type="entry name" value="BLOATED TUBULES, ISOFORM B-RELATED"/>
    <property type="match status" value="1"/>
</dbReference>
<sequence>MNTRGNWKNYREFLFSCIGCLVGLGNIWRFPYICFRNGGVFALVFVTHFCDLQFGIYGKSVYNIFTYRLKN</sequence>
<keyword evidence="4" id="KW-1133">Transmembrane helix</keyword>
<comment type="subcellular location">
    <subcellularLocation>
        <location evidence="1">Membrane</location>
        <topology evidence="1">Multi-pass membrane protein</topology>
    </subcellularLocation>
</comment>
<proteinExistence type="predicted"/>
<evidence type="ECO:0000313" key="7">
    <source>
        <dbReference type="Proteomes" id="UP001164746"/>
    </source>
</evidence>
<accession>A0ABY7EZU8</accession>
<evidence type="ECO:0000313" key="6">
    <source>
        <dbReference type="EMBL" id="WAR14890.1"/>
    </source>
</evidence>
<keyword evidence="2" id="KW-0813">Transport</keyword>